<sequence length="68" mass="7604">MKESISIENVQQVKNVGELKKILEKYSDNTELVANTHNGVTELYLGTTHPIGDRDTEDETLLIFGGKE</sequence>
<accession>A0A1M5LTX2</accession>
<dbReference type="STRING" id="1073325.SAMN05444483_12211"/>
<reference evidence="2" key="1">
    <citation type="submission" date="2016-11" db="EMBL/GenBank/DDBJ databases">
        <authorList>
            <person name="Varghese N."/>
            <person name="Submissions S."/>
        </authorList>
    </citation>
    <scope>NUCLEOTIDE SEQUENCE [LARGE SCALE GENOMIC DNA]</scope>
    <source>
        <strain evidence="2">DSM 24579</strain>
    </source>
</reference>
<dbReference type="AlphaFoldDB" id="A0A1M5LTX2"/>
<keyword evidence="2" id="KW-1185">Reference proteome</keyword>
<organism evidence="1 2">
    <name type="scientific">Salegentibacter echinorum</name>
    <dbReference type="NCBI Taxonomy" id="1073325"/>
    <lineage>
        <taxon>Bacteria</taxon>
        <taxon>Pseudomonadati</taxon>
        <taxon>Bacteroidota</taxon>
        <taxon>Flavobacteriia</taxon>
        <taxon>Flavobacteriales</taxon>
        <taxon>Flavobacteriaceae</taxon>
        <taxon>Salegentibacter</taxon>
    </lineage>
</organism>
<gene>
    <name evidence="1" type="ORF">SAMN05444483_12211</name>
</gene>
<dbReference type="OrthoDB" id="9883128at2"/>
<dbReference type="RefSeq" id="WP_072881752.1">
    <property type="nucleotide sequence ID" value="NZ_FQVT01000022.1"/>
</dbReference>
<protein>
    <submittedName>
        <fullName evidence="1">Uncharacterized protein</fullName>
    </submittedName>
</protein>
<dbReference type="EMBL" id="FQVT01000022">
    <property type="protein sequence ID" value="SHG68456.1"/>
    <property type="molecule type" value="Genomic_DNA"/>
</dbReference>
<name>A0A1M5LTX2_SALEC</name>
<evidence type="ECO:0000313" key="1">
    <source>
        <dbReference type="EMBL" id="SHG68456.1"/>
    </source>
</evidence>
<dbReference type="Proteomes" id="UP000183945">
    <property type="component" value="Unassembled WGS sequence"/>
</dbReference>
<proteinExistence type="predicted"/>
<evidence type="ECO:0000313" key="2">
    <source>
        <dbReference type="Proteomes" id="UP000183945"/>
    </source>
</evidence>